<feature type="domain" description="Methyltransferase type 11" evidence="1">
    <location>
        <begin position="48"/>
        <end position="140"/>
    </location>
</feature>
<reference evidence="2 3" key="1">
    <citation type="journal article" date="2016" name="Nat. Commun.">
        <title>Thousands of microbial genomes shed light on interconnected biogeochemical processes in an aquifer system.</title>
        <authorList>
            <person name="Anantharaman K."/>
            <person name="Brown C.T."/>
            <person name="Hug L.A."/>
            <person name="Sharon I."/>
            <person name="Castelle C.J."/>
            <person name="Probst A.J."/>
            <person name="Thomas B.C."/>
            <person name="Singh A."/>
            <person name="Wilkins M.J."/>
            <person name="Karaoz U."/>
            <person name="Brodie E.L."/>
            <person name="Williams K.H."/>
            <person name="Hubbard S.S."/>
            <person name="Banfield J.F."/>
        </authorList>
    </citation>
    <scope>NUCLEOTIDE SEQUENCE [LARGE SCALE GENOMIC DNA]</scope>
</reference>
<dbReference type="Pfam" id="PF08241">
    <property type="entry name" value="Methyltransf_11"/>
    <property type="match status" value="1"/>
</dbReference>
<dbReference type="SUPFAM" id="SSF53335">
    <property type="entry name" value="S-adenosyl-L-methionine-dependent methyltransferases"/>
    <property type="match status" value="1"/>
</dbReference>
<dbReference type="GO" id="GO:0008757">
    <property type="term" value="F:S-adenosylmethionine-dependent methyltransferase activity"/>
    <property type="evidence" value="ECO:0007669"/>
    <property type="project" value="InterPro"/>
</dbReference>
<gene>
    <name evidence="2" type="ORF">A3F00_02915</name>
</gene>
<dbReference type="AlphaFoldDB" id="A0A1F5KC99"/>
<dbReference type="Proteomes" id="UP000176527">
    <property type="component" value="Unassembled WGS sequence"/>
</dbReference>
<name>A0A1F5KC99_9BACT</name>
<evidence type="ECO:0000313" key="3">
    <source>
        <dbReference type="Proteomes" id="UP000176527"/>
    </source>
</evidence>
<evidence type="ECO:0000259" key="1">
    <source>
        <dbReference type="Pfam" id="PF08241"/>
    </source>
</evidence>
<proteinExistence type="predicted"/>
<accession>A0A1F5KC99</accession>
<organism evidence="2 3">
    <name type="scientific">Candidatus Daviesbacteria bacterium RIFCSPHIGHO2_12_FULL_37_11</name>
    <dbReference type="NCBI Taxonomy" id="1797777"/>
    <lineage>
        <taxon>Bacteria</taxon>
        <taxon>Candidatus Daviesiibacteriota</taxon>
    </lineage>
</organism>
<comment type="caution">
    <text evidence="2">The sequence shown here is derived from an EMBL/GenBank/DDBJ whole genome shotgun (WGS) entry which is preliminary data.</text>
</comment>
<dbReference type="PANTHER" id="PTHR43861">
    <property type="entry name" value="TRANS-ACONITATE 2-METHYLTRANSFERASE-RELATED"/>
    <property type="match status" value="1"/>
</dbReference>
<protein>
    <recommendedName>
        <fullName evidence="1">Methyltransferase type 11 domain-containing protein</fullName>
    </recommendedName>
</protein>
<dbReference type="Gene3D" id="3.40.50.150">
    <property type="entry name" value="Vaccinia Virus protein VP39"/>
    <property type="match status" value="1"/>
</dbReference>
<evidence type="ECO:0000313" key="2">
    <source>
        <dbReference type="EMBL" id="OGE38251.1"/>
    </source>
</evidence>
<dbReference type="EMBL" id="MFDE01000025">
    <property type="protein sequence ID" value="OGE38251.1"/>
    <property type="molecule type" value="Genomic_DNA"/>
</dbReference>
<dbReference type="InterPro" id="IPR013216">
    <property type="entry name" value="Methyltransf_11"/>
</dbReference>
<dbReference type="CDD" id="cd02440">
    <property type="entry name" value="AdoMet_MTases"/>
    <property type="match status" value="1"/>
</dbReference>
<sequence length="206" mass="24213">MDNKIYKILNKVPVDYYDRCNFLQNLWHERKISSFKEIVGTHKYKHILEIGCAGGTFTEKISQVSDGKITAIDAYAKAIKYARKKYPKINFLVADAHFLPFKSSSYDLVVNYETLEHLIDPTQALKEIHRVLKRRGRAIIAMDSGNILFRIIWFFWENTRGKVWQGAHLHPFHHSELERIIRSAGFRILKKKFTHFGMEVTFILKK</sequence>
<dbReference type="InterPro" id="IPR029063">
    <property type="entry name" value="SAM-dependent_MTases_sf"/>
</dbReference>